<reference evidence="1 2" key="1">
    <citation type="journal article" date="1979" name="Int. J. Syst. Evol. Microbiol.">
        <title>Bacillus globisporus subsp. marinus subsp. nov.</title>
        <authorList>
            <person name="Liu H."/>
        </authorList>
    </citation>
    <scope>NUCLEOTIDE SEQUENCE [LARGE SCALE GENOMIC DNA]</scope>
    <source>
        <strain evidence="1 2">DSM 1297</strain>
    </source>
</reference>
<sequence>MKQQIDILAIGAHADDVEIGMGGTIAKWIHRGKQVVICDLTEAELSSNGTPNLRKEEAQHAAKILGVGKRINLRFPDRGITGSHEQIKAVVRVIRQYRPRVIFAPYHIDRHPDHGHTSRLVREAVFSSGIHRFQTGEEDQAHIATLNYYMINGIHTPHFVVDISNERDQKMDSLLAYKSQFRPDNGVITPLTDGYTDAVMARDRLFGKEVGVQFAEGFMTTKPVVIDHDLLGEK</sequence>
<evidence type="ECO:0000313" key="2">
    <source>
        <dbReference type="Proteomes" id="UP001556040"/>
    </source>
</evidence>
<organism evidence="1 2">
    <name type="scientific">Jeotgalibacillus marinus</name>
    <dbReference type="NCBI Taxonomy" id="86667"/>
    <lineage>
        <taxon>Bacteria</taxon>
        <taxon>Bacillati</taxon>
        <taxon>Bacillota</taxon>
        <taxon>Bacilli</taxon>
        <taxon>Bacillales</taxon>
        <taxon>Caryophanaceae</taxon>
        <taxon>Jeotgalibacillus</taxon>
    </lineage>
</organism>
<dbReference type="EMBL" id="JBFMIA010000001">
    <property type="protein sequence ID" value="MEW9500191.1"/>
    <property type="molecule type" value="Genomic_DNA"/>
</dbReference>
<dbReference type="RefSeq" id="WP_367777476.1">
    <property type="nucleotide sequence ID" value="NZ_JBFMIA010000001.1"/>
</dbReference>
<gene>
    <name evidence="1" type="primary">bshB1</name>
    <name evidence="1" type="ORF">AB1471_00075</name>
</gene>
<keyword evidence="2" id="KW-1185">Reference proteome</keyword>
<dbReference type="InterPro" id="IPR023842">
    <property type="entry name" value="Bacillithiol_biosynth_BshB1"/>
</dbReference>
<protein>
    <submittedName>
        <fullName evidence="1">Bacillithiol biosynthesis deacetylase BshB1</fullName>
    </submittedName>
</protein>
<evidence type="ECO:0000313" key="1">
    <source>
        <dbReference type="EMBL" id="MEW9500191.1"/>
    </source>
</evidence>
<proteinExistence type="predicted"/>
<dbReference type="NCBIfam" id="TIGR04001">
    <property type="entry name" value="thiol_BshB1"/>
    <property type="match status" value="1"/>
</dbReference>
<accession>A0ABV3PYK5</accession>
<name>A0ABV3PYK5_9BACL</name>
<dbReference type="PANTHER" id="PTHR12993:SF30">
    <property type="entry name" value="N-ACETYL-ALPHA-D-GLUCOSAMINYL L-MALATE DEACETYLASE 1"/>
    <property type="match status" value="1"/>
</dbReference>
<dbReference type="Proteomes" id="UP001556040">
    <property type="component" value="Unassembled WGS sequence"/>
</dbReference>
<comment type="caution">
    <text evidence="1">The sequence shown here is derived from an EMBL/GenBank/DDBJ whole genome shotgun (WGS) entry which is preliminary data.</text>
</comment>
<dbReference type="InterPro" id="IPR003737">
    <property type="entry name" value="GlcNAc_PI_deacetylase-related"/>
</dbReference>
<dbReference type="InterPro" id="IPR024078">
    <property type="entry name" value="LmbE-like_dom_sf"/>
</dbReference>
<dbReference type="PANTHER" id="PTHR12993">
    <property type="entry name" value="N-ACETYLGLUCOSAMINYL-PHOSPHATIDYLINOSITOL DE-N-ACETYLASE-RELATED"/>
    <property type="match status" value="1"/>
</dbReference>
<dbReference type="SUPFAM" id="SSF102588">
    <property type="entry name" value="LmbE-like"/>
    <property type="match status" value="1"/>
</dbReference>
<dbReference type="Gene3D" id="3.40.50.10320">
    <property type="entry name" value="LmbE-like"/>
    <property type="match status" value="1"/>
</dbReference>
<dbReference type="Pfam" id="PF02585">
    <property type="entry name" value="PIG-L"/>
    <property type="match status" value="1"/>
</dbReference>